<dbReference type="GO" id="GO:0030420">
    <property type="term" value="P:establishment of competence for transformation"/>
    <property type="evidence" value="ECO:0007669"/>
    <property type="project" value="InterPro"/>
</dbReference>
<dbReference type="AlphaFoldDB" id="A0A292DF46"/>
<dbReference type="Pfam" id="PF06338">
    <property type="entry name" value="ComK"/>
    <property type="match status" value="1"/>
</dbReference>
<dbReference type="Proteomes" id="UP000293637">
    <property type="component" value="Unassembled WGS sequence"/>
</dbReference>
<dbReference type="RefSeq" id="WP_002492607.1">
    <property type="nucleotide sequence ID" value="NZ_AP021848.1"/>
</dbReference>
<dbReference type="InterPro" id="IPR010461">
    <property type="entry name" value="ComK"/>
</dbReference>
<evidence type="ECO:0000313" key="2">
    <source>
        <dbReference type="Proteomes" id="UP000293637"/>
    </source>
</evidence>
<proteinExistence type="predicted"/>
<accession>A0A292DF46</accession>
<comment type="caution">
    <text evidence="1">The sequence shown here is derived from an EMBL/GenBank/DDBJ whole genome shotgun (WGS) entry which is preliminary data.</text>
</comment>
<dbReference type="EMBL" id="SCHB01000006">
    <property type="protein sequence ID" value="TBW71729.1"/>
    <property type="molecule type" value="Genomic_DNA"/>
</dbReference>
<gene>
    <name evidence="1" type="ORF">EQ812_09625</name>
</gene>
<reference evidence="1 2" key="1">
    <citation type="journal article" date="2019" name="Sci. Transl. Med.">
        <title>Quorum sensing between bacterial species on the skin protects against epidermal injury in atopic dermatitis.</title>
        <authorList>
            <person name="Williams M.R."/>
        </authorList>
    </citation>
    <scope>NUCLEOTIDE SEQUENCE [LARGE SCALE GENOMIC DNA]</scope>
    <source>
        <strain evidence="1 2">E7</strain>
    </source>
</reference>
<dbReference type="GeneID" id="58089453"/>
<organism evidence="1 2">
    <name type="scientific">Staphylococcus lugdunensis</name>
    <dbReference type="NCBI Taxonomy" id="28035"/>
    <lineage>
        <taxon>Bacteria</taxon>
        <taxon>Bacillati</taxon>
        <taxon>Bacillota</taxon>
        <taxon>Bacilli</taxon>
        <taxon>Bacillales</taxon>
        <taxon>Staphylococcaceae</taxon>
        <taxon>Staphylococcus</taxon>
    </lineage>
</organism>
<protein>
    <submittedName>
        <fullName evidence="1">Competence protein ComK</fullName>
    </submittedName>
</protein>
<name>A0A292DF46_STALU</name>
<sequence length="148" mass="17519">MNVTKLDQLLYLKTCTSNKISTECKYLEHTEIIPKSMKQVLYHYLEFYGRYLPLQIKVAKRLLHINKLVPIYVNQQTILFPIRPQRSPIQCYINAKHIVAMHAINNHIIIVFEQQIQLIIDAPYTLIYNKWKESLLLSHLIPLNYAID</sequence>
<evidence type="ECO:0000313" key="1">
    <source>
        <dbReference type="EMBL" id="TBW71729.1"/>
    </source>
</evidence>